<accession>A0A0M8QLB4</accession>
<dbReference type="InterPro" id="IPR013762">
    <property type="entry name" value="Integrase-like_cat_sf"/>
</dbReference>
<sequence>MAFPTEAPDPYTILRGWLSGIYLRPDGQEVRGRAWDDDTRYRYGLLLAGIDAPPGWHQDWFTHIGHLVWHFTPSHIQHWASRLTNLDGSPMAAASRGRAVSAVRSFYAHCTEDLGAAHWNLPPRRALAGPTPPAERESLTRFQTDALRTAADRYRGPHAERARLAVYMTLAGLRPGQSIAVILQHIHRDNAAGPTWRLPAKNNSASAVTRPQPVPRPVVWALDDYLPVRTHKAPHSTGTTGPLLLSRTGRALDRVTFPRLLRGVAATHPDLKDIAPTLLPDVVAHSPSPFADETSTDTRRRPIGQGNE</sequence>
<evidence type="ECO:0000256" key="1">
    <source>
        <dbReference type="ARBA" id="ARBA00023172"/>
    </source>
</evidence>
<dbReference type="EMBL" id="LGCN01000224">
    <property type="protein sequence ID" value="KOT33271.1"/>
    <property type="molecule type" value="Genomic_DNA"/>
</dbReference>
<organism evidence="3 4">
    <name type="scientific">Streptomyces caelestis</name>
    <dbReference type="NCBI Taxonomy" id="36816"/>
    <lineage>
        <taxon>Bacteria</taxon>
        <taxon>Bacillati</taxon>
        <taxon>Actinomycetota</taxon>
        <taxon>Actinomycetes</taxon>
        <taxon>Kitasatosporales</taxon>
        <taxon>Streptomycetaceae</taxon>
        <taxon>Streptomyces</taxon>
    </lineage>
</organism>
<dbReference type="AlphaFoldDB" id="A0A0M8QLB4"/>
<protein>
    <recommendedName>
        <fullName evidence="5">Integrase</fullName>
    </recommendedName>
</protein>
<dbReference type="InterPro" id="IPR011010">
    <property type="entry name" value="DNA_brk_join_enz"/>
</dbReference>
<proteinExistence type="predicted"/>
<dbReference type="SUPFAM" id="SSF56349">
    <property type="entry name" value="DNA breaking-rejoining enzymes"/>
    <property type="match status" value="1"/>
</dbReference>
<gene>
    <name evidence="3" type="ORF">ADK41_28090</name>
</gene>
<keyword evidence="1" id="KW-0233">DNA recombination</keyword>
<dbReference type="Proteomes" id="UP000037773">
    <property type="component" value="Unassembled WGS sequence"/>
</dbReference>
<evidence type="ECO:0000313" key="4">
    <source>
        <dbReference type="Proteomes" id="UP000037773"/>
    </source>
</evidence>
<dbReference type="GO" id="GO:0006310">
    <property type="term" value="P:DNA recombination"/>
    <property type="evidence" value="ECO:0007669"/>
    <property type="project" value="UniProtKB-KW"/>
</dbReference>
<evidence type="ECO:0008006" key="5">
    <source>
        <dbReference type="Google" id="ProtNLM"/>
    </source>
</evidence>
<dbReference type="OrthoDB" id="4246056at2"/>
<feature type="region of interest" description="Disordered" evidence="2">
    <location>
        <begin position="282"/>
        <end position="308"/>
    </location>
</feature>
<reference evidence="3 4" key="1">
    <citation type="submission" date="2015-07" db="EMBL/GenBank/DDBJ databases">
        <authorList>
            <person name="Noorani M."/>
        </authorList>
    </citation>
    <scope>NUCLEOTIDE SEQUENCE [LARGE SCALE GENOMIC DNA]</scope>
    <source>
        <strain evidence="3 4">NRRL B-24567</strain>
    </source>
</reference>
<dbReference type="GO" id="GO:0003677">
    <property type="term" value="F:DNA binding"/>
    <property type="evidence" value="ECO:0007669"/>
    <property type="project" value="InterPro"/>
</dbReference>
<keyword evidence="4" id="KW-1185">Reference proteome</keyword>
<dbReference type="GO" id="GO:0015074">
    <property type="term" value="P:DNA integration"/>
    <property type="evidence" value="ECO:0007669"/>
    <property type="project" value="InterPro"/>
</dbReference>
<evidence type="ECO:0000256" key="2">
    <source>
        <dbReference type="SAM" id="MobiDB-lite"/>
    </source>
</evidence>
<evidence type="ECO:0000313" key="3">
    <source>
        <dbReference type="EMBL" id="KOT33271.1"/>
    </source>
</evidence>
<name>A0A0M8QLB4_9ACTN</name>
<dbReference type="Gene3D" id="1.10.443.10">
    <property type="entry name" value="Intergrase catalytic core"/>
    <property type="match status" value="1"/>
</dbReference>
<dbReference type="PATRIC" id="fig|36816.3.peg.6080"/>
<comment type="caution">
    <text evidence="3">The sequence shown here is derived from an EMBL/GenBank/DDBJ whole genome shotgun (WGS) entry which is preliminary data.</text>
</comment>
<dbReference type="RefSeq" id="WP_030830909.1">
    <property type="nucleotide sequence ID" value="NZ_LGCN01000224.1"/>
</dbReference>